<dbReference type="AlphaFoldDB" id="A0A1E7EQN6"/>
<keyword evidence="1" id="KW-1133">Transmembrane helix</keyword>
<keyword evidence="1" id="KW-0472">Membrane</keyword>
<gene>
    <name evidence="2" type="ORF">FRACYDRAFT_271879</name>
</gene>
<accession>A0A1E7EQN6</accession>
<proteinExistence type="predicted"/>
<dbReference type="KEGG" id="fcy:FRACYDRAFT_271879"/>
<keyword evidence="3" id="KW-1185">Reference proteome</keyword>
<evidence type="ECO:0000313" key="3">
    <source>
        <dbReference type="Proteomes" id="UP000095751"/>
    </source>
</evidence>
<evidence type="ECO:0008006" key="4">
    <source>
        <dbReference type="Google" id="ProtNLM"/>
    </source>
</evidence>
<dbReference type="InParanoid" id="A0A1E7EQN6"/>
<feature type="transmembrane region" description="Helical" evidence="1">
    <location>
        <begin position="101"/>
        <end position="122"/>
    </location>
</feature>
<name>A0A1E7EQN6_9STRA</name>
<reference evidence="2 3" key="1">
    <citation type="submission" date="2016-09" db="EMBL/GenBank/DDBJ databases">
        <title>Extensive genetic diversity and differential bi-allelic expression allows diatom success in the polar Southern Ocean.</title>
        <authorList>
            <consortium name="DOE Joint Genome Institute"/>
            <person name="Mock T."/>
            <person name="Otillar R.P."/>
            <person name="Strauss J."/>
            <person name="Dupont C."/>
            <person name="Frickenhaus S."/>
            <person name="Maumus F."/>
            <person name="Mcmullan M."/>
            <person name="Sanges R."/>
            <person name="Schmutz J."/>
            <person name="Toseland A."/>
            <person name="Valas R."/>
            <person name="Veluchamy A."/>
            <person name="Ward B.J."/>
            <person name="Allen A."/>
            <person name="Barry K."/>
            <person name="Falciatore A."/>
            <person name="Ferrante M."/>
            <person name="Fortunato A.E."/>
            <person name="Gloeckner G."/>
            <person name="Gruber A."/>
            <person name="Hipkin R."/>
            <person name="Janech M."/>
            <person name="Kroth P."/>
            <person name="Leese F."/>
            <person name="Lindquist E."/>
            <person name="Lyon B.R."/>
            <person name="Martin J."/>
            <person name="Mayer C."/>
            <person name="Parker M."/>
            <person name="Quesneville H."/>
            <person name="Raymond J."/>
            <person name="Uhlig C."/>
            <person name="Valentin K.U."/>
            <person name="Worden A.Z."/>
            <person name="Armbrust E.V."/>
            <person name="Bowler C."/>
            <person name="Green B."/>
            <person name="Moulton V."/>
            <person name="Van Oosterhout C."/>
            <person name="Grigoriev I."/>
        </authorList>
    </citation>
    <scope>NUCLEOTIDE SEQUENCE [LARGE SCALE GENOMIC DNA]</scope>
    <source>
        <strain evidence="2 3">CCMP1102</strain>
    </source>
</reference>
<dbReference type="Proteomes" id="UP000095751">
    <property type="component" value="Unassembled WGS sequence"/>
</dbReference>
<protein>
    <recommendedName>
        <fullName evidence="4">Transmembrane protein</fullName>
    </recommendedName>
</protein>
<keyword evidence="1" id="KW-0812">Transmembrane</keyword>
<dbReference type="OrthoDB" id="48328at2759"/>
<feature type="transmembrane region" description="Helical" evidence="1">
    <location>
        <begin position="241"/>
        <end position="266"/>
    </location>
</feature>
<evidence type="ECO:0000313" key="2">
    <source>
        <dbReference type="EMBL" id="OEU07863.1"/>
    </source>
</evidence>
<dbReference type="EMBL" id="KV784383">
    <property type="protein sequence ID" value="OEU07863.1"/>
    <property type="molecule type" value="Genomic_DNA"/>
</dbReference>
<sequence length="276" mass="30779">MTFFVQAFVHPSCDTLTTTTSNQRQRQRQLQIKKRRLDSTTATATTTTAFMSTSLFEQPSADYSFLDGTSIDHPLLLAATSTITTTATNFGESAVTSFEPILNVPALVTFLFITTIFTALILRTNQVEDAVRLRKQRLEELRILKTKEISNDVGSSIVSSEDVQKSLHLYEDAVQREESLRQIVPGVRIVPPSSNDRKEEEASLIAKQLLGKDYNIGREKRVDEYDDEEQQRKNNGKLPNVAIGILLMVGLSQVGLLAFLNFGFAADANNSLFNKL</sequence>
<organism evidence="2 3">
    <name type="scientific">Fragilariopsis cylindrus CCMP1102</name>
    <dbReference type="NCBI Taxonomy" id="635003"/>
    <lineage>
        <taxon>Eukaryota</taxon>
        <taxon>Sar</taxon>
        <taxon>Stramenopiles</taxon>
        <taxon>Ochrophyta</taxon>
        <taxon>Bacillariophyta</taxon>
        <taxon>Bacillariophyceae</taxon>
        <taxon>Bacillariophycidae</taxon>
        <taxon>Bacillariales</taxon>
        <taxon>Bacillariaceae</taxon>
        <taxon>Fragilariopsis</taxon>
    </lineage>
</organism>
<evidence type="ECO:0000256" key="1">
    <source>
        <dbReference type="SAM" id="Phobius"/>
    </source>
</evidence>